<evidence type="ECO:0000313" key="1">
    <source>
        <dbReference type="EMBL" id="GFU40350.1"/>
    </source>
</evidence>
<gene>
    <name evidence="1" type="ORF">NPIL_259381</name>
</gene>
<name>A0A8X6UNA4_NEPPI</name>
<sequence length="64" mass="7052">LQGGINSQTFCNENKRKIETVHTVVYLLLLESIKIDEKTGMIARSTKGKDGTSFVILRGEVLAS</sequence>
<evidence type="ECO:0000313" key="2">
    <source>
        <dbReference type="Proteomes" id="UP000887013"/>
    </source>
</evidence>
<accession>A0A8X6UNA4</accession>
<keyword evidence="2" id="KW-1185">Reference proteome</keyword>
<comment type="caution">
    <text evidence="1">The sequence shown here is derived from an EMBL/GenBank/DDBJ whole genome shotgun (WGS) entry which is preliminary data.</text>
</comment>
<reference evidence="1" key="1">
    <citation type="submission" date="2020-08" db="EMBL/GenBank/DDBJ databases">
        <title>Multicomponent nature underlies the extraordinary mechanical properties of spider dragline silk.</title>
        <authorList>
            <person name="Kono N."/>
            <person name="Nakamura H."/>
            <person name="Mori M."/>
            <person name="Yoshida Y."/>
            <person name="Ohtoshi R."/>
            <person name="Malay A.D."/>
            <person name="Moran D.A.P."/>
            <person name="Tomita M."/>
            <person name="Numata K."/>
            <person name="Arakawa K."/>
        </authorList>
    </citation>
    <scope>NUCLEOTIDE SEQUENCE</scope>
</reference>
<protein>
    <submittedName>
        <fullName evidence="1">Uncharacterized protein</fullName>
    </submittedName>
</protein>
<organism evidence="1 2">
    <name type="scientific">Nephila pilipes</name>
    <name type="common">Giant wood spider</name>
    <name type="synonym">Nephila maculata</name>
    <dbReference type="NCBI Taxonomy" id="299642"/>
    <lineage>
        <taxon>Eukaryota</taxon>
        <taxon>Metazoa</taxon>
        <taxon>Ecdysozoa</taxon>
        <taxon>Arthropoda</taxon>
        <taxon>Chelicerata</taxon>
        <taxon>Arachnida</taxon>
        <taxon>Araneae</taxon>
        <taxon>Araneomorphae</taxon>
        <taxon>Entelegynae</taxon>
        <taxon>Araneoidea</taxon>
        <taxon>Nephilidae</taxon>
        <taxon>Nephila</taxon>
    </lineage>
</organism>
<proteinExistence type="predicted"/>
<dbReference type="EMBL" id="BMAW01035621">
    <property type="protein sequence ID" value="GFU40350.1"/>
    <property type="molecule type" value="Genomic_DNA"/>
</dbReference>
<dbReference type="AlphaFoldDB" id="A0A8X6UNA4"/>
<feature type="non-terminal residue" evidence="1">
    <location>
        <position position="1"/>
    </location>
</feature>
<dbReference type="Proteomes" id="UP000887013">
    <property type="component" value="Unassembled WGS sequence"/>
</dbReference>